<feature type="compositionally biased region" description="Low complexity" evidence="2">
    <location>
        <begin position="518"/>
        <end position="534"/>
    </location>
</feature>
<feature type="compositionally biased region" description="Basic and acidic residues" evidence="2">
    <location>
        <begin position="802"/>
        <end position="815"/>
    </location>
</feature>
<feature type="region of interest" description="Disordered" evidence="2">
    <location>
        <begin position="323"/>
        <end position="438"/>
    </location>
</feature>
<feature type="domain" description="Rho-GAP" evidence="3">
    <location>
        <begin position="42"/>
        <end position="240"/>
    </location>
</feature>
<feature type="region of interest" description="Disordered" evidence="2">
    <location>
        <begin position="501"/>
        <end position="612"/>
    </location>
</feature>
<sequence>MSSPQVQRPSEEDRGKTRRKLQTVVSALRLTKQKSESKPITTVLTRLKPSYAWLFPTDKLTVPECVEEWISVISERGPAVEGIFRISAQASRLRSLSEQYERGERVDLSSYTQDIDVHVIAALLKTYLRESPEPLLTFDLYNSFIATDSVKEHKDKREAIFALLKSLPPPNFTFFKHLTTMLSAIAASSDVNKMSFSNLAIVIGPNVMRPKIQTTESIISDTNTINTIVELILRDSEFFFGGESGPSLEHSNSQGSQEDADNIPSIVKKRMQSKHLSNGPDALAKILDGHDPSIPITPTLRRLHMSTSFSVDLENKVKSLNEENKSLQNKPEEDLPKFELRSSAPSQQLSSVPKTLVQITGRSASATQIPVGRPPSATLSPSASPKFKPGKTRSPTLTSSPSFLKKTEKKKSVIDILKRKKEDKPKDAGTEEIQEEERRRRIAEFAEQERKLLEERERVENEMRKQDWERIQEHLKKMREEEKGKFKENVGGSFLVLSKPVEKLPPAKPQKPFNMRVSQESSSTTRQETPSTTRLDVPSTTRLDVPSTTNQEPAITVTQETPSTTSQGVSIDAEPEIPSTTSQEVVTATEESEATKLSSSTTIPGPVTAPESPTIIRAATGSIDNGAVPILLYTTSQVNATEDSKDAEEPEISEKDPTPVEKHVTTIVEMDVPEDPSTTDTESMTSERDESTTSHEREPLYRSMSTSTVGAEDSPKDLSTKTRGSDLLYRSVSSPVMGQPMQRSSSTTSQLSEEGETEEKEKEKEEEETEEEKEKQREEEKVETEEEKVFERSASTTSVEHVSQKEEESTKKEEAVESTTLRETSEVPPSTTEDDSDRNSATEDASSTTMEDRDKERDEEKINRLTTAMIEELEITQNALKRLQDILSVTVQTNNIQGILVIARSVQSLKKYMLEGEDPYIPTPEDNVKVFHYRKDNLDDSDIRLKVKKINEAINVAIRFVEDETCALIDETVENINVVSEEIAMSNAVEVIQTVRLIQKVVDALQEPVISEETSEKLENLKSDVVDYRQKISLKLESDHLTKRFHSTDQSLWMISLLRVIKKIFDLSMDELRNFEMPQFGTRPLAPTSLNMEDQRAQNLNGMVRLVIQSVEDSVEYVWKEVSTTRDLATAVTTCFKLKIIHQVVVQLAEEPRPVVMRRSAFSQSMDSLPVKKSFSPAHSTTYYPGVNNQMSPDRLRKLGEFTASAAENILREMSELKICVQEAQTIEDSVRYSSIVRNIQKAWTDPNLDPSTLTVMSPPPSSKPVSAEHLAKIQSLKKLTINMLEDIEAAVQEVVRRSRAGASIEEMTADTQFMKKIRLLMDKTNSS</sequence>
<comment type="caution">
    <text evidence="4">The sequence shown here is derived from an EMBL/GenBank/DDBJ whole genome shotgun (WGS) entry which is preliminary data.</text>
</comment>
<feature type="region of interest" description="Disordered" evidence="2">
    <location>
        <begin position="639"/>
        <end position="861"/>
    </location>
</feature>
<dbReference type="Pfam" id="PF00620">
    <property type="entry name" value="RhoGAP"/>
    <property type="match status" value="1"/>
</dbReference>
<dbReference type="InterPro" id="IPR008936">
    <property type="entry name" value="Rho_GTPase_activation_prot"/>
</dbReference>
<dbReference type="InParanoid" id="A0A2P6NY16"/>
<dbReference type="InterPro" id="IPR000198">
    <property type="entry name" value="RhoGAP_dom"/>
</dbReference>
<dbReference type="EMBL" id="MDYQ01000007">
    <property type="protein sequence ID" value="PRP88853.1"/>
    <property type="molecule type" value="Genomic_DNA"/>
</dbReference>
<feature type="compositionally biased region" description="Low complexity" evidence="2">
    <location>
        <begin position="579"/>
        <end position="589"/>
    </location>
</feature>
<organism evidence="4 5">
    <name type="scientific">Planoprotostelium fungivorum</name>
    <dbReference type="NCBI Taxonomy" id="1890364"/>
    <lineage>
        <taxon>Eukaryota</taxon>
        <taxon>Amoebozoa</taxon>
        <taxon>Evosea</taxon>
        <taxon>Variosea</taxon>
        <taxon>Cavosteliida</taxon>
        <taxon>Cavosteliaceae</taxon>
        <taxon>Planoprotostelium</taxon>
    </lineage>
</organism>
<name>A0A2P6NY16_9EUKA</name>
<evidence type="ECO:0000256" key="2">
    <source>
        <dbReference type="SAM" id="MobiDB-lite"/>
    </source>
</evidence>
<feature type="compositionally biased region" description="Polar residues" evidence="2">
    <location>
        <begin position="731"/>
        <end position="752"/>
    </location>
</feature>
<feature type="compositionally biased region" description="Polar residues" evidence="2">
    <location>
        <begin position="393"/>
        <end position="402"/>
    </location>
</feature>
<dbReference type="SUPFAM" id="SSF48350">
    <property type="entry name" value="GTPase activation domain, GAP"/>
    <property type="match status" value="1"/>
</dbReference>
<evidence type="ECO:0000259" key="3">
    <source>
        <dbReference type="PROSITE" id="PS50238"/>
    </source>
</evidence>
<feature type="compositionally biased region" description="Polar residues" evidence="2">
    <location>
        <begin position="343"/>
        <end position="368"/>
    </location>
</feature>
<dbReference type="PROSITE" id="PS50238">
    <property type="entry name" value="RHOGAP"/>
    <property type="match status" value="1"/>
</dbReference>
<dbReference type="Gene3D" id="1.10.555.10">
    <property type="entry name" value="Rho GTPase activation protein"/>
    <property type="match status" value="1"/>
</dbReference>
<evidence type="ECO:0000313" key="5">
    <source>
        <dbReference type="Proteomes" id="UP000241769"/>
    </source>
</evidence>
<feature type="compositionally biased region" description="Basic and acidic residues" evidence="2">
    <location>
        <begin position="713"/>
        <end position="724"/>
    </location>
</feature>
<keyword evidence="5" id="KW-1185">Reference proteome</keyword>
<gene>
    <name evidence="4" type="ORF">PROFUN_00321</name>
</gene>
<feature type="compositionally biased region" description="Polar residues" evidence="2">
    <location>
        <begin position="538"/>
        <end position="569"/>
    </location>
</feature>
<dbReference type="Proteomes" id="UP000241769">
    <property type="component" value="Unassembled WGS sequence"/>
</dbReference>
<dbReference type="CDD" id="cd00159">
    <property type="entry name" value="RhoGAP"/>
    <property type="match status" value="1"/>
</dbReference>
<dbReference type="OrthoDB" id="3196451at2759"/>
<dbReference type="PANTHER" id="PTHR45808">
    <property type="entry name" value="RHO GTPASE-ACTIVATING PROTEIN 68F"/>
    <property type="match status" value="1"/>
</dbReference>
<feature type="compositionally biased region" description="Basic and acidic residues" evidence="2">
    <location>
        <begin position="323"/>
        <end position="340"/>
    </location>
</feature>
<feature type="compositionally biased region" description="Acidic residues" evidence="2">
    <location>
        <begin position="753"/>
        <end position="771"/>
    </location>
</feature>
<dbReference type="GO" id="GO:0005737">
    <property type="term" value="C:cytoplasm"/>
    <property type="evidence" value="ECO:0007669"/>
    <property type="project" value="TreeGrafter"/>
</dbReference>
<evidence type="ECO:0000256" key="1">
    <source>
        <dbReference type="SAM" id="Coils"/>
    </source>
</evidence>
<accession>A0A2P6NY16</accession>
<reference evidence="4 5" key="1">
    <citation type="journal article" date="2018" name="Genome Biol. Evol.">
        <title>Multiple Roots of Fruiting Body Formation in Amoebozoa.</title>
        <authorList>
            <person name="Hillmann F."/>
            <person name="Forbes G."/>
            <person name="Novohradska S."/>
            <person name="Ferling I."/>
            <person name="Riege K."/>
            <person name="Groth M."/>
            <person name="Westermann M."/>
            <person name="Marz M."/>
            <person name="Spaller T."/>
            <person name="Winckler T."/>
            <person name="Schaap P."/>
            <person name="Glockner G."/>
        </authorList>
    </citation>
    <scope>NUCLEOTIDE SEQUENCE [LARGE SCALE GENOMIC DNA]</scope>
    <source>
        <strain evidence="4 5">Jena</strain>
    </source>
</reference>
<evidence type="ECO:0000313" key="4">
    <source>
        <dbReference type="EMBL" id="PRP88853.1"/>
    </source>
</evidence>
<proteinExistence type="predicted"/>
<dbReference type="GO" id="GO:0005096">
    <property type="term" value="F:GTPase activator activity"/>
    <property type="evidence" value="ECO:0007669"/>
    <property type="project" value="TreeGrafter"/>
</dbReference>
<feature type="compositionally biased region" description="Basic and acidic residues" evidence="2">
    <location>
        <begin position="410"/>
        <end position="429"/>
    </location>
</feature>
<feature type="region of interest" description="Disordered" evidence="2">
    <location>
        <begin position="1"/>
        <end position="20"/>
    </location>
</feature>
<dbReference type="GO" id="GO:0007264">
    <property type="term" value="P:small GTPase-mediated signal transduction"/>
    <property type="evidence" value="ECO:0007669"/>
    <property type="project" value="TreeGrafter"/>
</dbReference>
<dbReference type="SMART" id="SM00324">
    <property type="entry name" value="RhoGAP"/>
    <property type="match status" value="1"/>
</dbReference>
<feature type="coiled-coil region" evidence="1">
    <location>
        <begin position="442"/>
        <end position="469"/>
    </location>
</feature>
<feature type="compositionally biased region" description="Low complexity" evidence="2">
    <location>
        <begin position="374"/>
        <end position="385"/>
    </location>
</feature>
<dbReference type="PANTHER" id="PTHR45808:SF2">
    <property type="entry name" value="RHO GTPASE-ACTIVATING PROTEIN 68F"/>
    <property type="match status" value="1"/>
</dbReference>
<feature type="compositionally biased region" description="Basic and acidic residues" evidence="2">
    <location>
        <begin position="685"/>
        <end position="700"/>
    </location>
</feature>
<keyword evidence="1" id="KW-0175">Coiled coil</keyword>
<protein>
    <recommendedName>
        <fullName evidence="3">Rho-GAP domain-containing protein</fullName>
    </recommendedName>
</protein>
<feature type="compositionally biased region" description="Basic and acidic residues" evidence="2">
    <location>
        <begin position="652"/>
        <end position="664"/>
    </location>
</feature>
<feature type="compositionally biased region" description="Basic and acidic residues" evidence="2">
    <location>
        <begin position="850"/>
        <end position="861"/>
    </location>
</feature>